<dbReference type="OrthoDB" id="5616024at2"/>
<gene>
    <name evidence="1" type="ORF">AM592_13610</name>
</gene>
<organism evidence="1 2">
    <name type="scientific">Bacillus gobiensis</name>
    <dbReference type="NCBI Taxonomy" id="1441095"/>
    <lineage>
        <taxon>Bacteria</taxon>
        <taxon>Bacillati</taxon>
        <taxon>Bacillota</taxon>
        <taxon>Bacilli</taxon>
        <taxon>Bacillales</taxon>
        <taxon>Bacillaceae</taxon>
        <taxon>Bacillus</taxon>
    </lineage>
</organism>
<dbReference type="InterPro" id="IPR019657">
    <property type="entry name" value="ComFB"/>
</dbReference>
<evidence type="ECO:0000313" key="1">
    <source>
        <dbReference type="EMBL" id="ALC82504.1"/>
    </source>
</evidence>
<keyword evidence="2" id="KW-1185">Reference proteome</keyword>
<reference evidence="2" key="1">
    <citation type="submission" date="2015-08" db="EMBL/GenBank/DDBJ databases">
        <title>Genome sequencing project for genomic taxonomy and phylogenomics of Bacillus-like bacteria.</title>
        <authorList>
            <person name="Liu B."/>
            <person name="Wang J."/>
            <person name="Zhu Y."/>
            <person name="Liu G."/>
            <person name="Chen Q."/>
            <person name="Chen Z."/>
            <person name="Lan J."/>
            <person name="Che J."/>
            <person name="Ge C."/>
            <person name="Shi H."/>
            <person name="Pan Z."/>
            <person name="Liu X."/>
        </authorList>
    </citation>
    <scope>NUCLEOTIDE SEQUENCE [LARGE SCALE GENOMIC DNA]</scope>
    <source>
        <strain evidence="2">FJAT-4402</strain>
    </source>
</reference>
<proteinExistence type="predicted"/>
<protein>
    <submittedName>
        <fullName evidence="1">Competence protein ComF</fullName>
    </submittedName>
</protein>
<accession>A0A0M4FKW1</accession>
<reference evidence="1 2" key="2">
    <citation type="journal article" date="2016" name="Int. J. Syst. Evol. Microbiol.">
        <title>Bacillus gobiensis sp. nov., isolated from a soil sample.</title>
        <authorList>
            <person name="Liu B."/>
            <person name="Liu G.H."/>
            <person name="Cetin S."/>
            <person name="Schumann P."/>
            <person name="Pan Z.Z."/>
            <person name="Chen Q.Q."/>
        </authorList>
    </citation>
    <scope>NUCLEOTIDE SEQUENCE [LARGE SCALE GENOMIC DNA]</scope>
    <source>
        <strain evidence="1 2">FJAT-4402</strain>
    </source>
</reference>
<dbReference type="EMBL" id="CP012600">
    <property type="protein sequence ID" value="ALC82504.1"/>
    <property type="molecule type" value="Genomic_DNA"/>
</dbReference>
<dbReference type="STRING" id="1441095.AM592_13610"/>
<dbReference type="PATRIC" id="fig|1441095.3.peg.2990"/>
<dbReference type="Proteomes" id="UP000067625">
    <property type="component" value="Chromosome"/>
</dbReference>
<name>A0A0M4FKW1_9BACI</name>
<dbReference type="Pfam" id="PF10719">
    <property type="entry name" value="ComFB"/>
    <property type="match status" value="1"/>
</dbReference>
<dbReference type="RefSeq" id="WP_053604297.1">
    <property type="nucleotide sequence ID" value="NZ_CP012600.1"/>
</dbReference>
<evidence type="ECO:0000313" key="2">
    <source>
        <dbReference type="Proteomes" id="UP000067625"/>
    </source>
</evidence>
<dbReference type="AlphaFoldDB" id="A0A0M4FKW1"/>
<sequence>MLINAKEVVFKALLHQYVDDLNMPCTCEKCLDDVMAISLNNVKPKYISDSDKLAFVTSDLVDRQTKTSLLVILVEAAAIESKSPHCKWKEI</sequence>